<dbReference type="GO" id="GO:0000226">
    <property type="term" value="P:microtubule cytoskeleton organization"/>
    <property type="evidence" value="ECO:0007669"/>
    <property type="project" value="TreeGrafter"/>
</dbReference>
<sequence>MATFANPPPGAMPVDDKGLSLDPFLGQSQDEKRHRYSGFDNSLFSSYANGSPSQAKRALEAHLLETERRLNEASKLGQVLIDQRKELEDKLQEVESQQQQNEITPDLRKRLFELENEVNEVSRDTARAFVQKNRGASEGADEITSNPTVFSSDSRQSPSKVQAPSRKQRNQTPSRVNDLKLATDISTTLINQVRDLQAAVSEKDAALKVVTQDKDLLEQDYETLRLRLRAMDESEQRFKDENWSLETQVHELTGAQKEAADKLHKLTNNLNLVTTAKDAVEREFEELKQQHGKLSEDHTTVKKHHEAEIVTLKRNAATDDAEKSVLQRKVEDLISQNKELAVAVSYRLGVASRQVSAVNAADGDGLQEGDDTPGNSPPGSPSKATPRHGPLQAETLQSSLNHAHRQIQGLRNQLHREKTEKIEYRRLLQEARDELEAKRNGNDSGKKRRSKEPDLLKKTAKLDRLGAARESREEIILDDPDWEDHEDAESTPSRARTIPGAYFSAGERSGIDSTTDNYATATENSDAFETADDRGGTETETDAFQTGAETLDGTSSDELTETEAGPFKQENSTIRKRPSALARYSFQSTASNSGDELDEYDLRTPVQHTQPKYKLRISRGGQRRVSGRVVSDVPLEELTSFDSPASIASNNSTPVAGGQSLFAELGNLSDPDTEEGTPRSSGALSPITSPDFLRKSSAPSRLRESSFSDVKPEIEMVDTGVMTEPWEPEPKSVMSTAADVAGAAVAGGVGFLLGRGSKPGEEHETDTQKHATDDSSEPDSTKAVASSAEPTEPVLSETWHDPLTEPTHPPVVEKPKLSISTIVHQDTEPISPVTAVVPTSYLQTSSILSQHIEPIEVKEETPGPVKAKKEVQQNLSHSVVVFQHTEPEAAPVESLPVPVAAPIEMLAQPMKTPLTFSAVIHQESEPVEPPKPIVPIPVAKIDQGTETDLAPPVPNRADRTAETVGVAAGAGLFGALLGRKSQSDRVIAEDETSQPAKEASKKIAEPSSSLATVTDVRTPFREINGNAPPSPERKPIKDSNKLVSKPLALQTVSESTQTMLSSREIDRILKSKSTTFVAPVLDPNARSLQASPSKPPVSYNARPRSRDSVNTIERIPRRPGSSSSIRSRAATPPPPLPVEAKQTIEGAVLKTPGPAKVAQVNTMGPPVMPASALRGSTQFRPRTPVTTTSGSPLKDRTVRQSMSNISSRSVLASPATTRRSSVTSFASELDHRFNIASRNVDGEFSDPNITDPRMIQAITQTMIGEFLFKYTRKAGREEISNSRHRRFFWVHPYTRTLYWSDEDPSVGKTQLKSKSVAIEAVRVVSDNNPMPPGLHHKSLIVITPGRSLKFTAPTAQRHETWFNALSYLLLRSNNDQEDDGGMTAEDVAEFNPGYFRSSSRATGRSRMSFSSAMSRRTASPSKLQHATLRAPSAASHRTARSQSAAPGGSVASRFSGIFKTTSSRSTRGSMTSRYSKQEARAYDGAGSEIHDSAEDLRTVIEAQEKGSDRLENVRACCNGAHDVGSLSRTGRHGKGFPHSHEHHH</sequence>
<feature type="compositionally biased region" description="Polar residues" evidence="2">
    <location>
        <begin position="511"/>
        <end position="527"/>
    </location>
</feature>
<feature type="compositionally biased region" description="Basic and acidic residues" evidence="2">
    <location>
        <begin position="701"/>
        <end position="714"/>
    </location>
</feature>
<feature type="compositionally biased region" description="Basic and acidic residues" evidence="2">
    <location>
        <begin position="758"/>
        <end position="773"/>
    </location>
</feature>
<evidence type="ECO:0000313" key="4">
    <source>
        <dbReference type="EMBL" id="KAE9977081.1"/>
    </source>
</evidence>
<feature type="compositionally biased region" description="Acidic residues" evidence="2">
    <location>
        <begin position="476"/>
        <end position="489"/>
    </location>
</feature>
<dbReference type="EMBL" id="WNWS01000160">
    <property type="protein sequence ID" value="KAE9977081.1"/>
    <property type="molecule type" value="Genomic_DNA"/>
</dbReference>
<dbReference type="GO" id="GO:0005543">
    <property type="term" value="F:phospholipid binding"/>
    <property type="evidence" value="ECO:0007669"/>
    <property type="project" value="InterPro"/>
</dbReference>
<feature type="region of interest" description="Disordered" evidence="2">
    <location>
        <begin position="752"/>
        <end position="812"/>
    </location>
</feature>
<accession>A0A8H3Z235</accession>
<feature type="compositionally biased region" description="Polar residues" evidence="2">
    <location>
        <begin position="678"/>
        <end position="688"/>
    </location>
</feature>
<organism evidence="4 5">
    <name type="scientific">Venturia inaequalis</name>
    <name type="common">Apple scab fungus</name>
    <dbReference type="NCBI Taxonomy" id="5025"/>
    <lineage>
        <taxon>Eukaryota</taxon>
        <taxon>Fungi</taxon>
        <taxon>Dikarya</taxon>
        <taxon>Ascomycota</taxon>
        <taxon>Pezizomycotina</taxon>
        <taxon>Dothideomycetes</taxon>
        <taxon>Pleosporomycetidae</taxon>
        <taxon>Venturiales</taxon>
        <taxon>Venturiaceae</taxon>
        <taxon>Venturia</taxon>
    </lineage>
</organism>
<dbReference type="GO" id="GO:0032065">
    <property type="term" value="P:maintenance of protein location in cell cortex"/>
    <property type="evidence" value="ECO:0007669"/>
    <property type="project" value="InterPro"/>
</dbReference>
<feature type="coiled-coil region" evidence="1">
    <location>
        <begin position="263"/>
        <end position="297"/>
    </location>
</feature>
<feature type="compositionally biased region" description="Polar residues" evidence="2">
    <location>
        <begin position="542"/>
        <end position="557"/>
    </location>
</feature>
<evidence type="ECO:0000256" key="1">
    <source>
        <dbReference type="SAM" id="Coils"/>
    </source>
</evidence>
<protein>
    <recommendedName>
        <fullName evidence="3">PH domain-containing protein</fullName>
    </recommendedName>
</protein>
<evidence type="ECO:0000256" key="2">
    <source>
        <dbReference type="SAM" id="MobiDB-lite"/>
    </source>
</evidence>
<feature type="compositionally biased region" description="Low complexity" evidence="2">
    <location>
        <begin position="1404"/>
        <end position="1419"/>
    </location>
</feature>
<reference evidence="4 5" key="1">
    <citation type="submission" date="2018-12" db="EMBL/GenBank/DDBJ databases">
        <title>Venturia inaequalis Genome Resource.</title>
        <authorList>
            <person name="Lichtner F.J."/>
        </authorList>
    </citation>
    <scope>NUCLEOTIDE SEQUENCE [LARGE SCALE GENOMIC DNA]</scope>
    <source>
        <strain evidence="4 5">120213</strain>
    </source>
</reference>
<comment type="caution">
    <text evidence="4">The sequence shown here is derived from an EMBL/GenBank/DDBJ whole genome shotgun (WGS) entry which is preliminary data.</text>
</comment>
<dbReference type="GO" id="GO:0005739">
    <property type="term" value="C:mitochondrion"/>
    <property type="evidence" value="ECO:0007669"/>
    <property type="project" value="TreeGrafter"/>
</dbReference>
<proteinExistence type="predicted"/>
<dbReference type="SUPFAM" id="SSF50729">
    <property type="entry name" value="PH domain-like"/>
    <property type="match status" value="1"/>
</dbReference>
<dbReference type="PROSITE" id="PS50003">
    <property type="entry name" value="PH_DOMAIN"/>
    <property type="match status" value="1"/>
</dbReference>
<feature type="region of interest" description="Disordered" evidence="2">
    <location>
        <begin position="1522"/>
        <end position="1544"/>
    </location>
</feature>
<name>A0A8H3Z235_VENIN</name>
<feature type="region of interest" description="Disordered" evidence="2">
    <location>
        <begin position="1085"/>
        <end position="1138"/>
    </location>
</feature>
<dbReference type="Pfam" id="PF12814">
    <property type="entry name" value="Mcp5_PH"/>
    <property type="match status" value="1"/>
</dbReference>
<evidence type="ECO:0000259" key="3">
    <source>
        <dbReference type="PROSITE" id="PS50003"/>
    </source>
</evidence>
<feature type="region of interest" description="Disordered" evidence="2">
    <location>
        <begin position="1394"/>
        <end position="1488"/>
    </location>
</feature>
<dbReference type="CDD" id="cd13365">
    <property type="entry name" value="PH_PLC_plant-like"/>
    <property type="match status" value="1"/>
</dbReference>
<feature type="region of interest" description="Disordered" evidence="2">
    <location>
        <begin position="132"/>
        <end position="176"/>
    </location>
</feature>
<dbReference type="PANTHER" id="PTHR28190:SF1">
    <property type="entry name" value="NUCLEAR MIGRATION PROTEIN NUM1"/>
    <property type="match status" value="1"/>
</dbReference>
<feature type="region of interest" description="Disordered" evidence="2">
    <location>
        <begin position="1"/>
        <end position="32"/>
    </location>
</feature>
<dbReference type="InterPro" id="IPR053005">
    <property type="entry name" value="Nuclear_Pos-Cytoskel_Interact"/>
</dbReference>
<feature type="compositionally biased region" description="Basic and acidic residues" evidence="2">
    <location>
        <begin position="435"/>
        <end position="475"/>
    </location>
</feature>
<dbReference type="InterPro" id="IPR024774">
    <property type="entry name" value="PH_dom-Mcp5-type"/>
</dbReference>
<keyword evidence="1" id="KW-0175">Coiled coil</keyword>
<feature type="compositionally biased region" description="Pro residues" evidence="2">
    <location>
        <begin position="1"/>
        <end position="11"/>
    </location>
</feature>
<feature type="compositionally biased region" description="Polar residues" evidence="2">
    <location>
        <begin position="143"/>
        <end position="162"/>
    </location>
</feature>
<feature type="compositionally biased region" description="Low complexity" evidence="2">
    <location>
        <begin position="1118"/>
        <end position="1130"/>
    </location>
</feature>
<feature type="region of interest" description="Disordered" evidence="2">
    <location>
        <begin position="664"/>
        <end position="716"/>
    </location>
</feature>
<feature type="coiled-coil region" evidence="1">
    <location>
        <begin position="56"/>
        <end position="104"/>
    </location>
</feature>
<dbReference type="Proteomes" id="UP000447873">
    <property type="component" value="Unassembled WGS sequence"/>
</dbReference>
<feature type="compositionally biased region" description="Basic residues" evidence="2">
    <location>
        <begin position="1529"/>
        <end position="1544"/>
    </location>
</feature>
<evidence type="ECO:0000313" key="5">
    <source>
        <dbReference type="Proteomes" id="UP000447873"/>
    </source>
</evidence>
<feature type="region of interest" description="Disordered" evidence="2">
    <location>
        <begin position="362"/>
        <end position="389"/>
    </location>
</feature>
<dbReference type="SMART" id="SM00233">
    <property type="entry name" value="PH"/>
    <property type="match status" value="1"/>
</dbReference>
<feature type="region of interest" description="Disordered" evidence="2">
    <location>
        <begin position="435"/>
        <end position="609"/>
    </location>
</feature>
<feature type="domain" description="PH" evidence="3">
    <location>
        <begin position="1260"/>
        <end position="1370"/>
    </location>
</feature>
<feature type="compositionally biased region" description="Polar residues" evidence="2">
    <location>
        <begin position="585"/>
        <end position="594"/>
    </location>
</feature>
<dbReference type="GO" id="GO:0015631">
    <property type="term" value="F:tubulin binding"/>
    <property type="evidence" value="ECO:0007669"/>
    <property type="project" value="TreeGrafter"/>
</dbReference>
<feature type="compositionally biased region" description="Low complexity" evidence="2">
    <location>
        <begin position="1460"/>
        <end position="1474"/>
    </location>
</feature>
<feature type="coiled-coil region" evidence="1">
    <location>
        <begin position="207"/>
        <end position="234"/>
    </location>
</feature>
<gene>
    <name evidence="4" type="ORF">EG328_002277</name>
</gene>
<dbReference type="InterPro" id="IPR001849">
    <property type="entry name" value="PH_domain"/>
</dbReference>
<dbReference type="PANTHER" id="PTHR28190">
    <property type="entry name" value="NUCLEAR MIGRATION PROTEIN NUM1"/>
    <property type="match status" value="1"/>
</dbReference>
<dbReference type="GO" id="GO:0005938">
    <property type="term" value="C:cell cortex"/>
    <property type="evidence" value="ECO:0007669"/>
    <property type="project" value="InterPro"/>
</dbReference>
<feature type="region of interest" description="Disordered" evidence="2">
    <location>
        <begin position="983"/>
        <end position="1039"/>
    </location>
</feature>